<dbReference type="Proteomes" id="UP000184052">
    <property type="component" value="Unassembled WGS sequence"/>
</dbReference>
<organism evidence="4 5">
    <name type="scientific">Dethiosulfatibacter aminovorans DSM 17477</name>
    <dbReference type="NCBI Taxonomy" id="1121476"/>
    <lineage>
        <taxon>Bacteria</taxon>
        <taxon>Bacillati</taxon>
        <taxon>Bacillota</taxon>
        <taxon>Tissierellia</taxon>
        <taxon>Dethiosulfatibacter</taxon>
    </lineage>
</organism>
<evidence type="ECO:0000256" key="2">
    <source>
        <dbReference type="ARBA" id="ARBA00023125"/>
    </source>
</evidence>
<dbReference type="EMBL" id="FQZL01000005">
    <property type="protein sequence ID" value="SHI51251.1"/>
    <property type="molecule type" value="Genomic_DNA"/>
</dbReference>
<gene>
    <name evidence="4" type="ORF">SAMN02745751_00445</name>
</gene>
<dbReference type="STRING" id="1121476.SAMN02745751_00445"/>
<accession>A0A1M6BRC9</accession>
<reference evidence="4 5" key="1">
    <citation type="submission" date="2016-11" db="EMBL/GenBank/DDBJ databases">
        <authorList>
            <person name="Jaros S."/>
            <person name="Januszkiewicz K."/>
            <person name="Wedrychowicz H."/>
        </authorList>
    </citation>
    <scope>NUCLEOTIDE SEQUENCE [LARGE SCALE GENOMIC DNA]</scope>
    <source>
        <strain evidence="4 5">DSM 17477</strain>
    </source>
</reference>
<sequence>MDYMLDLFIYDIRIEAFLNEGLELAARVHDDLFKAVVSRNPVKAAEAMKAHMEVVRRYYH</sequence>
<keyword evidence="5" id="KW-1185">Reference proteome</keyword>
<keyword evidence="1" id="KW-0805">Transcription regulation</keyword>
<proteinExistence type="predicted"/>
<dbReference type="GO" id="GO:0003677">
    <property type="term" value="F:DNA binding"/>
    <property type="evidence" value="ECO:0007669"/>
    <property type="project" value="UniProtKB-KW"/>
</dbReference>
<evidence type="ECO:0000313" key="5">
    <source>
        <dbReference type="Proteomes" id="UP000184052"/>
    </source>
</evidence>
<dbReference type="OrthoDB" id="9799482at2"/>
<dbReference type="RefSeq" id="WP_139257918.1">
    <property type="nucleotide sequence ID" value="NZ_FQZL01000005.1"/>
</dbReference>
<dbReference type="AlphaFoldDB" id="A0A1M6BRC9"/>
<evidence type="ECO:0000313" key="4">
    <source>
        <dbReference type="EMBL" id="SHI51251.1"/>
    </source>
</evidence>
<dbReference type="Gene3D" id="1.20.120.530">
    <property type="entry name" value="GntR ligand-binding domain-like"/>
    <property type="match status" value="1"/>
</dbReference>
<name>A0A1M6BRC9_9FIRM</name>
<evidence type="ECO:0000256" key="1">
    <source>
        <dbReference type="ARBA" id="ARBA00023015"/>
    </source>
</evidence>
<dbReference type="SUPFAM" id="SSF48008">
    <property type="entry name" value="GntR ligand-binding domain-like"/>
    <property type="match status" value="1"/>
</dbReference>
<keyword evidence="2" id="KW-0238">DNA-binding</keyword>
<protein>
    <recommendedName>
        <fullName evidence="6">FCD domain-containing protein</fullName>
    </recommendedName>
</protein>
<dbReference type="InterPro" id="IPR008920">
    <property type="entry name" value="TF_FadR/GntR_C"/>
</dbReference>
<keyword evidence="3" id="KW-0804">Transcription</keyword>
<evidence type="ECO:0000256" key="3">
    <source>
        <dbReference type="ARBA" id="ARBA00023163"/>
    </source>
</evidence>
<evidence type="ECO:0008006" key="6">
    <source>
        <dbReference type="Google" id="ProtNLM"/>
    </source>
</evidence>